<accession>A0ABV1HQE8</accession>
<feature type="domain" description="Transposase IS66 C-terminal" evidence="1">
    <location>
        <begin position="16"/>
        <end position="57"/>
    </location>
</feature>
<dbReference type="Pfam" id="PF13817">
    <property type="entry name" value="DDE_Tnp_IS66_C"/>
    <property type="match status" value="1"/>
</dbReference>
<dbReference type="InterPro" id="IPR039552">
    <property type="entry name" value="IS66_C"/>
</dbReference>
<evidence type="ECO:0000259" key="1">
    <source>
        <dbReference type="Pfam" id="PF13817"/>
    </source>
</evidence>
<sequence length="72" mass="8362">MIDTINGAKSSVIIYSIAETAKANNLKPYEYFEYLLTEIPKHMDDTDRSFLDDLLPWSEKLPENIRKPKKSN</sequence>
<evidence type="ECO:0000313" key="3">
    <source>
        <dbReference type="Proteomes" id="UP001437460"/>
    </source>
</evidence>
<evidence type="ECO:0000313" key="2">
    <source>
        <dbReference type="EMBL" id="MEQ2564550.1"/>
    </source>
</evidence>
<dbReference type="EMBL" id="JBBMFJ010000055">
    <property type="protein sequence ID" value="MEQ2564550.1"/>
    <property type="molecule type" value="Genomic_DNA"/>
</dbReference>
<comment type="caution">
    <text evidence="2">The sequence shown here is derived from an EMBL/GenBank/DDBJ whole genome shotgun (WGS) entry which is preliminary data.</text>
</comment>
<keyword evidence="3" id="KW-1185">Reference proteome</keyword>
<dbReference type="Proteomes" id="UP001437460">
    <property type="component" value="Unassembled WGS sequence"/>
</dbReference>
<reference evidence="2 3" key="1">
    <citation type="submission" date="2024-03" db="EMBL/GenBank/DDBJ databases">
        <title>Human intestinal bacterial collection.</title>
        <authorList>
            <person name="Pauvert C."/>
            <person name="Hitch T.C.A."/>
            <person name="Clavel T."/>
        </authorList>
    </citation>
    <scope>NUCLEOTIDE SEQUENCE [LARGE SCALE GENOMIC DNA]</scope>
    <source>
        <strain evidence="2 3">CLA-AP-H27</strain>
    </source>
</reference>
<proteinExistence type="predicted"/>
<organism evidence="2 3">
    <name type="scientific">Ventrimonas faecis</name>
    <dbReference type="NCBI Taxonomy" id="3133170"/>
    <lineage>
        <taxon>Bacteria</taxon>
        <taxon>Bacillati</taxon>
        <taxon>Bacillota</taxon>
        <taxon>Clostridia</taxon>
        <taxon>Lachnospirales</taxon>
        <taxon>Lachnospiraceae</taxon>
        <taxon>Ventrimonas</taxon>
    </lineage>
</organism>
<protein>
    <submittedName>
        <fullName evidence="2">Transposase domain-containing protein</fullName>
    </submittedName>
</protein>
<gene>
    <name evidence="2" type="ORF">WMO41_15490</name>
</gene>
<name>A0ABV1HQE8_9FIRM</name>